<dbReference type="Pfam" id="PF10545">
    <property type="entry name" value="MADF_DNA_bdg"/>
    <property type="match status" value="1"/>
</dbReference>
<dbReference type="AlphaFoldDB" id="A0ABD0SH63"/>
<dbReference type="EMBL" id="JBEDNZ010000021">
    <property type="protein sequence ID" value="KAL0818856.1"/>
    <property type="molecule type" value="Genomic_DNA"/>
</dbReference>
<feature type="compositionally biased region" description="Polar residues" evidence="2">
    <location>
        <begin position="136"/>
        <end position="158"/>
    </location>
</feature>
<dbReference type="PROSITE" id="PS51029">
    <property type="entry name" value="MADF"/>
    <property type="match status" value="1"/>
</dbReference>
<dbReference type="Pfam" id="PF02944">
    <property type="entry name" value="BESS"/>
    <property type="match status" value="1"/>
</dbReference>
<feature type="domain" description="MADF" evidence="3">
    <location>
        <begin position="11"/>
        <end position="93"/>
    </location>
</feature>
<accession>A0ABD0SH63</accession>
<reference evidence="5 6" key="1">
    <citation type="submission" date="2024-06" db="EMBL/GenBank/DDBJ databases">
        <title>A chromosome-level genome assembly of beet webworm, Loxostege sticticalis.</title>
        <authorList>
            <person name="Zhang Y."/>
        </authorList>
    </citation>
    <scope>NUCLEOTIDE SEQUENCE [LARGE SCALE GENOMIC DNA]</scope>
    <source>
        <strain evidence="5">AQ028</strain>
        <tissue evidence="5">Male pupae</tissue>
    </source>
</reference>
<dbReference type="PROSITE" id="PS51031">
    <property type="entry name" value="BESS"/>
    <property type="match status" value="1"/>
</dbReference>
<dbReference type="PANTHER" id="PTHR12243:SF60">
    <property type="entry name" value="SI:CH211-15D5.12-RELATED"/>
    <property type="match status" value="1"/>
</dbReference>
<protein>
    <recommendedName>
        <fullName evidence="7">MADF domain-containing protein</fullName>
    </recommendedName>
</protein>
<name>A0ABD0SH63_LOXSC</name>
<evidence type="ECO:0000256" key="1">
    <source>
        <dbReference type="PROSITE-ProRule" id="PRU00371"/>
    </source>
</evidence>
<evidence type="ECO:0000259" key="3">
    <source>
        <dbReference type="PROSITE" id="PS51029"/>
    </source>
</evidence>
<dbReference type="InterPro" id="IPR006578">
    <property type="entry name" value="MADF-dom"/>
</dbReference>
<dbReference type="PANTHER" id="PTHR12243">
    <property type="entry name" value="MADF DOMAIN TRANSCRIPTION FACTOR"/>
    <property type="match status" value="1"/>
</dbReference>
<comment type="caution">
    <text evidence="5">The sequence shown here is derived from an EMBL/GenBank/DDBJ whole genome shotgun (WGS) entry which is preliminary data.</text>
</comment>
<dbReference type="InterPro" id="IPR004210">
    <property type="entry name" value="BESS_motif"/>
</dbReference>
<dbReference type="Proteomes" id="UP001549921">
    <property type="component" value="Unassembled WGS sequence"/>
</dbReference>
<evidence type="ECO:0008006" key="7">
    <source>
        <dbReference type="Google" id="ProtNLM"/>
    </source>
</evidence>
<organism evidence="5 6">
    <name type="scientific">Loxostege sticticalis</name>
    <name type="common">Beet webworm moth</name>
    <dbReference type="NCBI Taxonomy" id="481309"/>
    <lineage>
        <taxon>Eukaryota</taxon>
        <taxon>Metazoa</taxon>
        <taxon>Ecdysozoa</taxon>
        <taxon>Arthropoda</taxon>
        <taxon>Hexapoda</taxon>
        <taxon>Insecta</taxon>
        <taxon>Pterygota</taxon>
        <taxon>Neoptera</taxon>
        <taxon>Endopterygota</taxon>
        <taxon>Lepidoptera</taxon>
        <taxon>Glossata</taxon>
        <taxon>Ditrysia</taxon>
        <taxon>Pyraloidea</taxon>
        <taxon>Crambidae</taxon>
        <taxon>Pyraustinae</taxon>
        <taxon>Loxostege</taxon>
    </lineage>
</organism>
<evidence type="ECO:0000313" key="6">
    <source>
        <dbReference type="Proteomes" id="UP001549921"/>
    </source>
</evidence>
<dbReference type="GO" id="GO:0005634">
    <property type="term" value="C:nucleus"/>
    <property type="evidence" value="ECO:0007669"/>
    <property type="project" value="UniProtKB-SubCell"/>
</dbReference>
<proteinExistence type="predicted"/>
<feature type="domain" description="BESS" evidence="4">
    <location>
        <begin position="192"/>
        <end position="231"/>
    </location>
</feature>
<evidence type="ECO:0000259" key="4">
    <source>
        <dbReference type="PROSITE" id="PS51031"/>
    </source>
</evidence>
<dbReference type="InterPro" id="IPR039353">
    <property type="entry name" value="TF_Adf1"/>
</dbReference>
<evidence type="ECO:0000313" key="5">
    <source>
        <dbReference type="EMBL" id="KAL0818856.1"/>
    </source>
</evidence>
<dbReference type="SMART" id="SM00595">
    <property type="entry name" value="MADF"/>
    <property type="match status" value="1"/>
</dbReference>
<feature type="region of interest" description="Disordered" evidence="2">
    <location>
        <begin position="136"/>
        <end position="170"/>
    </location>
</feature>
<keyword evidence="1" id="KW-0539">Nucleus</keyword>
<comment type="subcellular location">
    <subcellularLocation>
        <location evidence="1">Nucleus</location>
    </subcellularLocation>
</comment>
<evidence type="ECO:0000256" key="2">
    <source>
        <dbReference type="SAM" id="MobiDB-lite"/>
    </source>
</evidence>
<gene>
    <name evidence="5" type="ORF">ABMA28_008175</name>
</gene>
<sequence length="250" mass="28896">MKMNDQRINIRFVQEVERHPCLYNYTLPEYSRKDITQRAWNAVGKIFNLSESESKEKWKNLRAVFVRHMKPSSKNKKPYYLADAMKFTIPYIKVLNGNTTGDFPQEAVEVVMEQEDNEEAEEYQYLSPQASSTYINIAPSPMSSYSPRPTDETSNSPPKNHRKRNPSAVDESILNYFKTKAAKLQNQTEDRDDPKRMFLLSLLPDLKAMSDSQTRTFKRRVLALVDEILDPVALPPQRSRPADAVSKIES</sequence>